<proteinExistence type="predicted"/>
<evidence type="ECO:0000313" key="1">
    <source>
        <dbReference type="EMBL" id="NYZ24923.1"/>
    </source>
</evidence>
<keyword evidence="2" id="KW-1185">Reference proteome</keyword>
<gene>
    <name evidence="1" type="ORF">HND93_34915</name>
</gene>
<protein>
    <submittedName>
        <fullName evidence="1">Uncharacterized protein</fullName>
    </submittedName>
</protein>
<accession>A0ABX2TMW6</accession>
<organism evidence="1 2">
    <name type="scientific">Azospirillum oleiclasticum</name>
    <dbReference type="NCBI Taxonomy" id="2735135"/>
    <lineage>
        <taxon>Bacteria</taxon>
        <taxon>Pseudomonadati</taxon>
        <taxon>Pseudomonadota</taxon>
        <taxon>Alphaproteobacteria</taxon>
        <taxon>Rhodospirillales</taxon>
        <taxon>Azospirillaceae</taxon>
        <taxon>Azospirillum</taxon>
    </lineage>
</organism>
<reference evidence="1 2" key="1">
    <citation type="submission" date="2020-05" db="EMBL/GenBank/DDBJ databases">
        <title>Azospirillum oleiclasticum sp. nov, a nitrogen-fixing and heavy crude oil-emulsifying bacterium isolated from the crude oil of Yumen Oilfield.</title>
        <authorList>
            <person name="Wu D."/>
            <person name="Cai M."/>
            <person name="Zhang X."/>
        </authorList>
    </citation>
    <scope>NUCLEOTIDE SEQUENCE [LARGE SCALE GENOMIC DNA]</scope>
    <source>
        <strain evidence="1 2">ROY-1-1-2</strain>
    </source>
</reference>
<sequence length="111" mass="13047">MVLRFDVDRNAFARLDILLFMQPSRMLEAFIRHFRDDRARADGRTVGGRPAHDYDVVVGPVSRLPGFPDFFQDYDQYCFRSRRAVGLLSDPVLLTPELYRYIVERPGIDWH</sequence>
<comment type="caution">
    <text evidence="1">The sequence shown here is derived from an EMBL/GenBank/DDBJ whole genome shotgun (WGS) entry which is preliminary data.</text>
</comment>
<evidence type="ECO:0000313" key="2">
    <source>
        <dbReference type="Proteomes" id="UP000584642"/>
    </source>
</evidence>
<name>A0ABX2TMW6_9PROT</name>
<dbReference type="RefSeq" id="WP_180286695.1">
    <property type="nucleotide sequence ID" value="NZ_JABFDB010000047.1"/>
</dbReference>
<dbReference type="EMBL" id="JABFDB010000047">
    <property type="protein sequence ID" value="NYZ24923.1"/>
    <property type="molecule type" value="Genomic_DNA"/>
</dbReference>
<dbReference type="Proteomes" id="UP000584642">
    <property type="component" value="Unassembled WGS sequence"/>
</dbReference>